<keyword evidence="13" id="KW-1185">Reference proteome</keyword>
<keyword evidence="6 11" id="KW-0547">Nucleotide-binding</keyword>
<keyword evidence="4 11" id="KW-0028">Amino-acid biosynthesis</keyword>
<gene>
    <name evidence="11" type="primary">aroK</name>
    <name evidence="12" type="ORF">K0T92_05665</name>
</gene>
<dbReference type="PANTHER" id="PTHR21087:SF16">
    <property type="entry name" value="SHIKIMATE KINASE 1, CHLOROPLASTIC"/>
    <property type="match status" value="1"/>
</dbReference>
<evidence type="ECO:0000256" key="6">
    <source>
        <dbReference type="ARBA" id="ARBA00022741"/>
    </source>
</evidence>
<keyword evidence="11" id="KW-0479">Metal-binding</keyword>
<evidence type="ECO:0000256" key="4">
    <source>
        <dbReference type="ARBA" id="ARBA00022605"/>
    </source>
</evidence>
<feature type="binding site" evidence="11">
    <location>
        <begin position="16"/>
        <end position="21"/>
    </location>
    <ligand>
        <name>ATP</name>
        <dbReference type="ChEBI" id="CHEBI:30616"/>
    </ligand>
</feature>
<evidence type="ECO:0000256" key="5">
    <source>
        <dbReference type="ARBA" id="ARBA00022679"/>
    </source>
</evidence>
<dbReference type="InterPro" id="IPR000623">
    <property type="entry name" value="Shikimate_kinase/TSH1"/>
</dbReference>
<comment type="subcellular location">
    <subcellularLocation>
        <location evidence="11">Cytoplasm</location>
    </subcellularLocation>
</comment>
<comment type="subunit">
    <text evidence="11">Monomer.</text>
</comment>
<comment type="caution">
    <text evidence="11">Lacks conserved residue(s) required for the propagation of feature annotation.</text>
</comment>
<comment type="similarity">
    <text evidence="2 11">Belongs to the shikimate kinase family.</text>
</comment>
<feature type="binding site" evidence="11">
    <location>
        <position position="123"/>
    </location>
    <ligand>
        <name>ATP</name>
        <dbReference type="ChEBI" id="CHEBI:30616"/>
    </ligand>
</feature>
<feature type="binding site" evidence="11">
    <location>
        <position position="38"/>
    </location>
    <ligand>
        <name>substrate</name>
    </ligand>
</feature>
<keyword evidence="5 11" id="KW-0808">Transferase</keyword>
<proteinExistence type="inferred from homology"/>
<evidence type="ECO:0000256" key="2">
    <source>
        <dbReference type="ARBA" id="ARBA00006997"/>
    </source>
</evidence>
<accession>A0ABS7D2R9</accession>
<feature type="binding site" evidence="11">
    <location>
        <position position="85"/>
    </location>
    <ligand>
        <name>substrate</name>
    </ligand>
</feature>
<evidence type="ECO:0000256" key="3">
    <source>
        <dbReference type="ARBA" id="ARBA00012154"/>
    </source>
</evidence>
<dbReference type="EMBL" id="JAHZIJ010000002">
    <property type="protein sequence ID" value="MBW7474224.1"/>
    <property type="molecule type" value="Genomic_DNA"/>
</dbReference>
<sequence>MKDNLQSHIVLIGFMGTGKSTVSQLLAERLGCEAVDVDAVIIDRAGMPIPEIFATKGEAAFREAETEALSEVLGRERLQVIATGGGAVLAQQNRELMLKFGFVVNLYASADLIVSRVSQDTSRPLLQGDVRGRVYKLLEDRKHAYDFAHCTIDTEQLTPSEVADAIATEWRLQR</sequence>
<dbReference type="HAMAP" id="MF_00109">
    <property type="entry name" value="Shikimate_kinase"/>
    <property type="match status" value="1"/>
</dbReference>
<feature type="binding site" evidence="11">
    <location>
        <position position="141"/>
    </location>
    <ligand>
        <name>substrate</name>
    </ligand>
</feature>
<keyword evidence="11" id="KW-0460">Magnesium</keyword>
<evidence type="ECO:0000313" key="12">
    <source>
        <dbReference type="EMBL" id="MBW7474224.1"/>
    </source>
</evidence>
<dbReference type="GO" id="GO:0016301">
    <property type="term" value="F:kinase activity"/>
    <property type="evidence" value="ECO:0007669"/>
    <property type="project" value="UniProtKB-KW"/>
</dbReference>
<organism evidence="12 13">
    <name type="scientific">Paenibacillus oenotherae</name>
    <dbReference type="NCBI Taxonomy" id="1435645"/>
    <lineage>
        <taxon>Bacteria</taxon>
        <taxon>Bacillati</taxon>
        <taxon>Bacillota</taxon>
        <taxon>Bacilli</taxon>
        <taxon>Bacillales</taxon>
        <taxon>Paenibacillaceae</taxon>
        <taxon>Paenibacillus</taxon>
    </lineage>
</organism>
<keyword evidence="11" id="KW-0963">Cytoplasm</keyword>
<dbReference type="EC" id="2.7.1.71" evidence="3 11"/>
<name>A0ABS7D2R9_9BACL</name>
<evidence type="ECO:0000256" key="7">
    <source>
        <dbReference type="ARBA" id="ARBA00022777"/>
    </source>
</evidence>
<evidence type="ECO:0000256" key="9">
    <source>
        <dbReference type="ARBA" id="ARBA00023141"/>
    </source>
</evidence>
<dbReference type="InterPro" id="IPR027417">
    <property type="entry name" value="P-loop_NTPase"/>
</dbReference>
<feature type="binding site" evidence="11">
    <location>
        <position position="20"/>
    </location>
    <ligand>
        <name>Mg(2+)</name>
        <dbReference type="ChEBI" id="CHEBI:18420"/>
    </ligand>
</feature>
<comment type="function">
    <text evidence="11">Catalyzes the specific phosphorylation of the 3-hydroxyl group of shikimic acid using ATP as a cosubstrate.</text>
</comment>
<dbReference type="InterPro" id="IPR023000">
    <property type="entry name" value="Shikimate_kinase_CS"/>
</dbReference>
<dbReference type="InterPro" id="IPR031322">
    <property type="entry name" value="Shikimate/glucono_kinase"/>
</dbReference>
<evidence type="ECO:0000313" key="13">
    <source>
        <dbReference type="Proteomes" id="UP000812277"/>
    </source>
</evidence>
<dbReference type="Proteomes" id="UP000812277">
    <property type="component" value="Unassembled WGS sequence"/>
</dbReference>
<evidence type="ECO:0000256" key="10">
    <source>
        <dbReference type="ARBA" id="ARBA00048567"/>
    </source>
</evidence>
<evidence type="ECO:0000256" key="8">
    <source>
        <dbReference type="ARBA" id="ARBA00022840"/>
    </source>
</evidence>
<evidence type="ECO:0000256" key="1">
    <source>
        <dbReference type="ARBA" id="ARBA00004842"/>
    </source>
</evidence>
<evidence type="ECO:0000256" key="11">
    <source>
        <dbReference type="HAMAP-Rule" id="MF_00109"/>
    </source>
</evidence>
<comment type="cofactor">
    <cofactor evidence="11">
        <name>Mg(2+)</name>
        <dbReference type="ChEBI" id="CHEBI:18420"/>
    </cofactor>
    <text evidence="11">Binds 1 Mg(2+) ion per subunit.</text>
</comment>
<dbReference type="Gene3D" id="3.40.50.300">
    <property type="entry name" value="P-loop containing nucleotide triphosphate hydrolases"/>
    <property type="match status" value="1"/>
</dbReference>
<keyword evidence="7 11" id="KW-0418">Kinase</keyword>
<keyword evidence="8 11" id="KW-0067">ATP-binding</keyword>
<dbReference type="Pfam" id="PF01202">
    <property type="entry name" value="SKI"/>
    <property type="match status" value="1"/>
</dbReference>
<dbReference type="PANTHER" id="PTHR21087">
    <property type="entry name" value="SHIKIMATE KINASE"/>
    <property type="match status" value="1"/>
</dbReference>
<comment type="caution">
    <text evidence="12">The sequence shown here is derived from an EMBL/GenBank/DDBJ whole genome shotgun (WGS) entry which is preliminary data.</text>
</comment>
<dbReference type="RefSeq" id="WP_219871455.1">
    <property type="nucleotide sequence ID" value="NZ_JAHZIJ010000002.1"/>
</dbReference>
<feature type="binding site" evidence="11">
    <location>
        <position position="62"/>
    </location>
    <ligand>
        <name>substrate</name>
    </ligand>
</feature>
<comment type="pathway">
    <text evidence="1 11">Metabolic intermediate biosynthesis; chorismate biosynthesis; chorismate from D-erythrose 4-phosphate and phosphoenolpyruvate: step 5/7.</text>
</comment>
<comment type="catalytic activity">
    <reaction evidence="10 11">
        <text>shikimate + ATP = 3-phosphoshikimate + ADP + H(+)</text>
        <dbReference type="Rhea" id="RHEA:13121"/>
        <dbReference type="ChEBI" id="CHEBI:15378"/>
        <dbReference type="ChEBI" id="CHEBI:30616"/>
        <dbReference type="ChEBI" id="CHEBI:36208"/>
        <dbReference type="ChEBI" id="CHEBI:145989"/>
        <dbReference type="ChEBI" id="CHEBI:456216"/>
        <dbReference type="EC" id="2.7.1.71"/>
    </reaction>
</comment>
<dbReference type="CDD" id="cd00464">
    <property type="entry name" value="SK"/>
    <property type="match status" value="1"/>
</dbReference>
<dbReference type="PRINTS" id="PR01100">
    <property type="entry name" value="SHIKIMTKNASE"/>
</dbReference>
<protein>
    <recommendedName>
        <fullName evidence="3 11">Shikimate kinase</fullName>
        <shortName evidence="11">SK</shortName>
        <ecNumber evidence="3 11">2.7.1.71</ecNumber>
    </recommendedName>
</protein>
<dbReference type="SUPFAM" id="SSF52540">
    <property type="entry name" value="P-loop containing nucleoside triphosphate hydrolases"/>
    <property type="match status" value="1"/>
</dbReference>
<dbReference type="PROSITE" id="PS01128">
    <property type="entry name" value="SHIKIMATE_KINASE"/>
    <property type="match status" value="1"/>
</dbReference>
<reference evidence="12 13" key="1">
    <citation type="submission" date="2021-07" db="EMBL/GenBank/DDBJ databases">
        <title>Paenibacillus radiodurans sp. nov., isolated from the southeastern edge of Tengger Desert.</title>
        <authorList>
            <person name="Zhang G."/>
        </authorList>
    </citation>
    <scope>NUCLEOTIDE SEQUENCE [LARGE SCALE GENOMIC DNA]</scope>
    <source>
        <strain evidence="12 13">DT7-4</strain>
    </source>
</reference>
<keyword evidence="9 11" id="KW-0057">Aromatic amino acid biosynthesis</keyword>